<name>A0A191ZCS7_9CAUD</name>
<evidence type="ECO:0000313" key="2">
    <source>
        <dbReference type="Proteomes" id="UP000202061"/>
    </source>
</evidence>
<protein>
    <recommendedName>
        <fullName evidence="3">3'-phosphatase, 5'-polynucleotide kinase</fullName>
    </recommendedName>
</protein>
<dbReference type="Proteomes" id="UP000202061">
    <property type="component" value="Segment"/>
</dbReference>
<dbReference type="RefSeq" id="YP_009286188.1">
    <property type="nucleotide sequence ID" value="NC_031062.2"/>
</dbReference>
<dbReference type="OrthoDB" id="10070at10239"/>
<proteinExistence type="predicted"/>
<sequence>MSRPNQLSKEESGGRVNYYLAAVLHPQRESQPPYTAECEDIIDALNMTFDEANIFKEIWRSANERTHGAGKVGNTPIRAAQKMVHYSGRILRKLTR</sequence>
<reference evidence="1" key="1">
    <citation type="submission" date="2017-06" db="EMBL/GenBank/DDBJ databases">
        <authorList>
            <person name="Berg J.A."/>
            <person name="Peck M.D."/>
            <person name="Grossarth S.E."/>
            <person name="Jarvis T.M."/>
            <person name="Merrill B.D."/>
            <person name="Breakwell D.P."/>
            <person name="Burnett S.H."/>
            <person name="Grose J.H."/>
        </authorList>
    </citation>
    <scope>NUCLEOTIDE SEQUENCE [LARGE SCALE GENOMIC DNA]</scope>
</reference>
<dbReference type="EMBL" id="KX098389">
    <property type="protein sequence ID" value="ANJ65188.1"/>
    <property type="molecule type" value="Genomic_DNA"/>
</dbReference>
<keyword evidence="2" id="KW-1185">Reference proteome</keyword>
<gene>
    <name evidence="1" type="ORF">FROZEN_59</name>
</gene>
<accession>A0A191ZCS7</accession>
<dbReference type="KEGG" id="vg:29065822"/>
<evidence type="ECO:0000313" key="1">
    <source>
        <dbReference type="EMBL" id="ANJ65188.1"/>
    </source>
</evidence>
<evidence type="ECO:0008006" key="3">
    <source>
        <dbReference type="Google" id="ProtNLM"/>
    </source>
</evidence>
<dbReference type="GeneID" id="29065822"/>
<organism evidence="1 2">
    <name type="scientific">Erwinia phage vB_EamP_Frozen</name>
    <dbReference type="NCBI Taxonomy" id="1852641"/>
    <lineage>
        <taxon>Viruses</taxon>
        <taxon>Duplodnaviria</taxon>
        <taxon>Heunggongvirae</taxon>
        <taxon>Uroviricota</taxon>
        <taxon>Caudoviricetes</taxon>
        <taxon>Schitoviridae</taxon>
        <taxon>Erskinevirinae</taxon>
        <taxon>Johnsonvirus</taxon>
        <taxon>Johnsonvirus frozen</taxon>
    </lineage>
</organism>